<evidence type="ECO:0000256" key="1">
    <source>
        <dbReference type="SAM" id="MobiDB-lite"/>
    </source>
</evidence>
<evidence type="ECO:0000313" key="3">
    <source>
        <dbReference type="Proteomes" id="UP000823749"/>
    </source>
</evidence>
<dbReference type="InterPro" id="IPR045272">
    <property type="entry name" value="ANXUR1/2-like"/>
</dbReference>
<dbReference type="PANTHER" id="PTHR34590:SF5">
    <property type="entry name" value="OS04G0586500 PROTEIN"/>
    <property type="match status" value="1"/>
</dbReference>
<proteinExistence type="predicted"/>
<sequence length="186" mass="20453">MTNPSLTIQSLTQRPGSPIGLSPTHSVSPWVRKLFVSISIQLRTGVVLKRSKALFTVKAGPYTLLSNFSASLTADALSLQSLVKEYYVDVEEDQPLIITFIPSRSGNADEMYAFVNGIEIISIPAALYHTCEGTSAAQIVGKSDRFTVDKSFALEKVHRLTLVETPFHPQKIRLCIGIGMRTRIIC</sequence>
<evidence type="ECO:0000313" key="2">
    <source>
        <dbReference type="EMBL" id="KAG5527693.1"/>
    </source>
</evidence>
<dbReference type="EMBL" id="JACTNZ010000010">
    <property type="protein sequence ID" value="KAG5527693.1"/>
    <property type="molecule type" value="Genomic_DNA"/>
</dbReference>
<comment type="caution">
    <text evidence="2">The sequence shown here is derived from an EMBL/GenBank/DDBJ whole genome shotgun (WGS) entry which is preliminary data.</text>
</comment>
<feature type="region of interest" description="Disordered" evidence="1">
    <location>
        <begin position="1"/>
        <end position="20"/>
    </location>
</feature>
<dbReference type="PANTHER" id="PTHR34590">
    <property type="entry name" value="OS03G0124300 PROTEIN-RELATED"/>
    <property type="match status" value="1"/>
</dbReference>
<protein>
    <submittedName>
        <fullName evidence="2">Uncharacterized protein</fullName>
    </submittedName>
</protein>
<feature type="compositionally biased region" description="Polar residues" evidence="1">
    <location>
        <begin position="1"/>
        <end position="15"/>
    </location>
</feature>
<organism evidence="2 3">
    <name type="scientific">Rhododendron griersonianum</name>
    <dbReference type="NCBI Taxonomy" id="479676"/>
    <lineage>
        <taxon>Eukaryota</taxon>
        <taxon>Viridiplantae</taxon>
        <taxon>Streptophyta</taxon>
        <taxon>Embryophyta</taxon>
        <taxon>Tracheophyta</taxon>
        <taxon>Spermatophyta</taxon>
        <taxon>Magnoliopsida</taxon>
        <taxon>eudicotyledons</taxon>
        <taxon>Gunneridae</taxon>
        <taxon>Pentapetalae</taxon>
        <taxon>asterids</taxon>
        <taxon>Ericales</taxon>
        <taxon>Ericaceae</taxon>
        <taxon>Ericoideae</taxon>
        <taxon>Rhodoreae</taxon>
        <taxon>Rhododendron</taxon>
    </lineage>
</organism>
<accession>A0AAV6IGE7</accession>
<name>A0AAV6IGE7_9ERIC</name>
<keyword evidence="3" id="KW-1185">Reference proteome</keyword>
<reference evidence="2" key="1">
    <citation type="submission" date="2020-08" db="EMBL/GenBank/DDBJ databases">
        <title>Plant Genome Project.</title>
        <authorList>
            <person name="Zhang R.-G."/>
        </authorList>
    </citation>
    <scope>NUCLEOTIDE SEQUENCE</scope>
    <source>
        <strain evidence="2">WSP0</strain>
        <tissue evidence="2">Leaf</tissue>
    </source>
</reference>
<dbReference type="Proteomes" id="UP000823749">
    <property type="component" value="Chromosome 10"/>
</dbReference>
<dbReference type="AlphaFoldDB" id="A0AAV6IGE7"/>
<dbReference type="GO" id="GO:0004714">
    <property type="term" value="F:transmembrane receptor protein tyrosine kinase activity"/>
    <property type="evidence" value="ECO:0007669"/>
    <property type="project" value="InterPro"/>
</dbReference>
<gene>
    <name evidence="2" type="ORF">RHGRI_028584</name>
</gene>